<keyword evidence="1" id="KW-0472">Membrane</keyword>
<feature type="transmembrane region" description="Helical" evidence="1">
    <location>
        <begin position="130"/>
        <end position="150"/>
    </location>
</feature>
<keyword evidence="1" id="KW-0812">Transmembrane</keyword>
<evidence type="ECO:0000256" key="1">
    <source>
        <dbReference type="SAM" id="Phobius"/>
    </source>
</evidence>
<sequence>MKKIVLLIASVLISLSVWGQDKHLFQKEFRTDIPGITETRYLDIKTGKYVSKKEFKQMYGISPSRYYALRGANPSTGTNRLYKWKLHSTNTLVGSCLIGGSVTAALLSNAILSQKAENTYDNDYADTQRIIYYSCAGVSLAGIIVILTGLHKEYIDGIKVAENWVIKDNGAGLSLSCKF</sequence>
<name>A0AAJ1CHR8_9BACT</name>
<protein>
    <submittedName>
        <fullName evidence="2">Uncharacterized protein</fullName>
    </submittedName>
</protein>
<organism evidence="2 3">
    <name type="scientific">Alistipes onderdonkii</name>
    <dbReference type="NCBI Taxonomy" id="328813"/>
    <lineage>
        <taxon>Bacteria</taxon>
        <taxon>Pseudomonadati</taxon>
        <taxon>Bacteroidota</taxon>
        <taxon>Bacteroidia</taxon>
        <taxon>Bacteroidales</taxon>
        <taxon>Rikenellaceae</taxon>
        <taxon>Alistipes</taxon>
    </lineage>
</organism>
<evidence type="ECO:0000313" key="3">
    <source>
        <dbReference type="Proteomes" id="UP001205035"/>
    </source>
</evidence>
<reference evidence="2" key="1">
    <citation type="submission" date="2022-06" db="EMBL/GenBank/DDBJ databases">
        <title>Isolation of gut microbiota from human fecal samples.</title>
        <authorList>
            <person name="Pamer E.G."/>
            <person name="Barat B."/>
            <person name="Waligurski E."/>
            <person name="Medina S."/>
            <person name="Paddock L."/>
            <person name="Mostad J."/>
        </authorList>
    </citation>
    <scope>NUCLEOTIDE SEQUENCE</scope>
    <source>
        <strain evidence="2">DFI.6.22</strain>
    </source>
</reference>
<dbReference type="Proteomes" id="UP001205035">
    <property type="component" value="Unassembled WGS sequence"/>
</dbReference>
<dbReference type="EMBL" id="JANGBQ010000032">
    <property type="protein sequence ID" value="MCQ5084086.1"/>
    <property type="molecule type" value="Genomic_DNA"/>
</dbReference>
<comment type="caution">
    <text evidence="2">The sequence shown here is derived from an EMBL/GenBank/DDBJ whole genome shotgun (WGS) entry which is preliminary data.</text>
</comment>
<evidence type="ECO:0000313" key="2">
    <source>
        <dbReference type="EMBL" id="MCQ5084086.1"/>
    </source>
</evidence>
<proteinExistence type="predicted"/>
<gene>
    <name evidence="2" type="ORF">NE651_14460</name>
</gene>
<dbReference type="RefSeq" id="WP_256166593.1">
    <property type="nucleotide sequence ID" value="NZ_JANGBQ010000032.1"/>
</dbReference>
<accession>A0AAJ1CHR8</accession>
<keyword evidence="1" id="KW-1133">Transmembrane helix</keyword>
<dbReference type="AlphaFoldDB" id="A0AAJ1CHR8"/>